<feature type="transmembrane region" description="Helical" evidence="1">
    <location>
        <begin position="348"/>
        <end position="373"/>
    </location>
</feature>
<keyword evidence="3" id="KW-0808">Transferase</keyword>
<feature type="transmembrane region" description="Helical" evidence="1">
    <location>
        <begin position="271"/>
        <end position="293"/>
    </location>
</feature>
<dbReference type="Pfam" id="PF01757">
    <property type="entry name" value="Acyl_transf_3"/>
    <property type="match status" value="1"/>
</dbReference>
<evidence type="ECO:0000313" key="4">
    <source>
        <dbReference type="Proteomes" id="UP000031549"/>
    </source>
</evidence>
<keyword evidence="3" id="KW-0012">Acyltransferase</keyword>
<dbReference type="EMBL" id="JTCM02000018">
    <property type="protein sequence ID" value="NEU73076.1"/>
    <property type="molecule type" value="Genomic_DNA"/>
</dbReference>
<evidence type="ECO:0000313" key="3">
    <source>
        <dbReference type="EMBL" id="NEU73076.1"/>
    </source>
</evidence>
<reference evidence="3 4" key="1">
    <citation type="journal article" date="2015" name="Genome Announc.">
        <title>Draft Genome Sequence of Cyanobacterium Hassallia byssoidea Strain VB512170, Isolated from Monuments in India.</title>
        <authorList>
            <person name="Singh D."/>
            <person name="Chandrababunaidu M.M."/>
            <person name="Panda A."/>
            <person name="Sen D."/>
            <person name="Bhattacharyya S."/>
            <person name="Adhikary S.P."/>
            <person name="Tripathy S."/>
        </authorList>
    </citation>
    <scope>NUCLEOTIDE SEQUENCE [LARGE SCALE GENOMIC DNA]</scope>
    <source>
        <strain evidence="3 4">VB512170</strain>
    </source>
</reference>
<name>A0A846H6S2_9CYAN</name>
<comment type="caution">
    <text evidence="3">The sequence shown here is derived from an EMBL/GenBank/DDBJ whole genome shotgun (WGS) entry which is preliminary data.</text>
</comment>
<feature type="transmembrane region" description="Helical" evidence="1">
    <location>
        <begin position="167"/>
        <end position="185"/>
    </location>
</feature>
<feature type="transmembrane region" description="Helical" evidence="1">
    <location>
        <begin position="21"/>
        <end position="38"/>
    </location>
</feature>
<feature type="transmembrane region" description="Helical" evidence="1">
    <location>
        <begin position="314"/>
        <end position="336"/>
    </location>
</feature>
<dbReference type="GO" id="GO:0016020">
    <property type="term" value="C:membrane"/>
    <property type="evidence" value="ECO:0007669"/>
    <property type="project" value="TreeGrafter"/>
</dbReference>
<keyword evidence="4" id="KW-1185">Reference proteome</keyword>
<organism evidence="3 4">
    <name type="scientific">Hassallia byssoidea VB512170</name>
    <dbReference type="NCBI Taxonomy" id="1304833"/>
    <lineage>
        <taxon>Bacteria</taxon>
        <taxon>Bacillati</taxon>
        <taxon>Cyanobacteriota</taxon>
        <taxon>Cyanophyceae</taxon>
        <taxon>Nostocales</taxon>
        <taxon>Tolypothrichaceae</taxon>
        <taxon>Hassallia</taxon>
    </lineage>
</organism>
<gene>
    <name evidence="3" type="ORF">PI95_011015</name>
</gene>
<evidence type="ECO:0000256" key="1">
    <source>
        <dbReference type="SAM" id="Phobius"/>
    </source>
</evidence>
<feature type="domain" description="Acyltransferase 3" evidence="2">
    <location>
        <begin position="16"/>
        <end position="370"/>
    </location>
</feature>
<feature type="transmembrane region" description="Helical" evidence="1">
    <location>
        <begin position="249"/>
        <end position="265"/>
    </location>
</feature>
<dbReference type="PANTHER" id="PTHR23028">
    <property type="entry name" value="ACETYLTRANSFERASE"/>
    <property type="match status" value="1"/>
</dbReference>
<dbReference type="InterPro" id="IPR002656">
    <property type="entry name" value="Acyl_transf_3_dom"/>
</dbReference>
<keyword evidence="1" id="KW-1133">Transmembrane helix</keyword>
<dbReference type="GO" id="GO:0016747">
    <property type="term" value="F:acyltransferase activity, transferring groups other than amino-acyl groups"/>
    <property type="evidence" value="ECO:0007669"/>
    <property type="project" value="InterPro"/>
</dbReference>
<feature type="transmembrane region" description="Helical" evidence="1">
    <location>
        <begin position="218"/>
        <end position="237"/>
    </location>
</feature>
<feature type="transmembrane region" description="Helical" evidence="1">
    <location>
        <begin position="192"/>
        <end position="212"/>
    </location>
</feature>
<evidence type="ECO:0000259" key="2">
    <source>
        <dbReference type="Pfam" id="PF01757"/>
    </source>
</evidence>
<accession>A0A846H6S2</accession>
<dbReference type="RefSeq" id="WP_039738235.1">
    <property type="nucleotide sequence ID" value="NZ_JTCM02000018.1"/>
</dbReference>
<keyword evidence="1" id="KW-0472">Membrane</keyword>
<keyword evidence="1" id="KW-0812">Transmembrane</keyword>
<dbReference type="Proteomes" id="UP000031549">
    <property type="component" value="Unassembled WGS sequence"/>
</dbReference>
<sequence length="392" mass="44284">MIQLIEKAPEKRLRLQYLDGLRGLAAVYVVLVHIEPSIGEQLPNWLQLFIKTLRYGRVSVVVFIILSGYVLMASVVRSKNGYVAGGLLGYIKRRSRRILPPYYATLFFCVLLAAAIFILEKFTSFQWNEIAGKGPFSPYFSLSDFGYHLLLIHNLIPGAYMSINPPLWTVATEWQLYFIFPLFLLPIWRRFGLTSVVIAAFLIGIAPLYLFNGLFETASPWFLGLFALGMAAADIGLSQKSKLIAMRNSLPWGVLTIIFTGVAFLTEWRKLGLHIWISESFFGLASACLFIYCTKFAIADKKLPSILRVFEHPIAIALGVFSYSLYLTHGPVLVLVRYFLFSLQLSPVLFAVTSYTLGLATSLVIAYLFYLLFERPFMSGFLKKRKVKDAVS</sequence>
<dbReference type="PANTHER" id="PTHR23028:SF53">
    <property type="entry name" value="ACYL_TRANSF_3 DOMAIN-CONTAINING PROTEIN"/>
    <property type="match status" value="1"/>
</dbReference>
<dbReference type="GO" id="GO:0009103">
    <property type="term" value="P:lipopolysaccharide biosynthetic process"/>
    <property type="evidence" value="ECO:0007669"/>
    <property type="project" value="TreeGrafter"/>
</dbReference>
<feature type="transmembrane region" description="Helical" evidence="1">
    <location>
        <begin position="98"/>
        <end position="119"/>
    </location>
</feature>
<dbReference type="AlphaFoldDB" id="A0A846H6S2"/>
<proteinExistence type="predicted"/>
<dbReference type="InterPro" id="IPR050879">
    <property type="entry name" value="Acyltransferase_3"/>
</dbReference>
<protein>
    <submittedName>
        <fullName evidence="3">Acyltransferase</fullName>
    </submittedName>
</protein>
<feature type="transmembrane region" description="Helical" evidence="1">
    <location>
        <begin position="58"/>
        <end position="77"/>
    </location>
</feature>